<proteinExistence type="predicted"/>
<reference evidence="2 3" key="1">
    <citation type="submission" date="2018-10" db="EMBL/GenBank/DDBJ databases">
        <title>Genomic Encyclopedia of Archaeal and Bacterial Type Strains, Phase II (KMG-II): from individual species to whole genera.</title>
        <authorList>
            <person name="Goeker M."/>
        </authorList>
    </citation>
    <scope>NUCLEOTIDE SEQUENCE [LARGE SCALE GENOMIC DNA]</scope>
    <source>
        <strain evidence="2 3">DSM 14219</strain>
    </source>
</reference>
<protein>
    <submittedName>
        <fullName evidence="2">Uncharacterized protein</fullName>
    </submittedName>
</protein>
<dbReference type="Proteomes" id="UP000272428">
    <property type="component" value="Unassembled WGS sequence"/>
</dbReference>
<feature type="transmembrane region" description="Helical" evidence="1">
    <location>
        <begin position="91"/>
        <end position="113"/>
    </location>
</feature>
<evidence type="ECO:0000256" key="1">
    <source>
        <dbReference type="SAM" id="Phobius"/>
    </source>
</evidence>
<comment type="caution">
    <text evidence="2">The sequence shown here is derived from an EMBL/GenBank/DDBJ whole genome shotgun (WGS) entry which is preliminary data.</text>
</comment>
<accession>A0A495SD26</accession>
<evidence type="ECO:0000313" key="3">
    <source>
        <dbReference type="Proteomes" id="UP000272428"/>
    </source>
</evidence>
<dbReference type="RefSeq" id="WP_121461185.1">
    <property type="nucleotide sequence ID" value="NZ_RBXB01000002.1"/>
</dbReference>
<keyword evidence="1" id="KW-0812">Transmembrane</keyword>
<sequence length="160" mass="18954">MKRLLLTLIIPLTIISLFIFTKWWYVLPVDAPDTMMMGFPLPYVSDGWHTSMSLQIFIAEFVADLLTHLTFWFLIIFCIHKYVLVINISKILIIILWAITITVSSLVIFVAVMPDQVFKFRRDWEMQVIDTGYKFIWQNRERPVIGNEKILEENNRNNKN</sequence>
<dbReference type="EMBL" id="RBXB01000002">
    <property type="protein sequence ID" value="RKS97381.1"/>
    <property type="molecule type" value="Genomic_DNA"/>
</dbReference>
<feature type="transmembrane region" description="Helical" evidence="1">
    <location>
        <begin position="52"/>
        <end position="79"/>
    </location>
</feature>
<dbReference type="AlphaFoldDB" id="A0A495SD26"/>
<organism evidence="2 3">
    <name type="scientific">Chryseobacterium defluvii</name>
    <dbReference type="NCBI Taxonomy" id="160396"/>
    <lineage>
        <taxon>Bacteria</taxon>
        <taxon>Pseudomonadati</taxon>
        <taxon>Bacteroidota</taxon>
        <taxon>Flavobacteriia</taxon>
        <taxon>Flavobacteriales</taxon>
        <taxon>Weeksellaceae</taxon>
        <taxon>Chryseobacterium group</taxon>
        <taxon>Chryseobacterium</taxon>
    </lineage>
</organism>
<evidence type="ECO:0000313" key="2">
    <source>
        <dbReference type="EMBL" id="RKS97381.1"/>
    </source>
</evidence>
<keyword evidence="1" id="KW-1133">Transmembrane helix</keyword>
<keyword evidence="1" id="KW-0472">Membrane</keyword>
<keyword evidence="3" id="KW-1185">Reference proteome</keyword>
<gene>
    <name evidence="2" type="ORF">BCF58_1503</name>
</gene>
<dbReference type="OrthoDB" id="1349336at2"/>
<name>A0A495SD26_9FLAO</name>